<evidence type="ECO:0000259" key="4">
    <source>
        <dbReference type="Pfam" id="PF00175"/>
    </source>
</evidence>
<dbReference type="EMBL" id="LFYR01000265">
    <property type="protein sequence ID" value="KMZ74623.1"/>
    <property type="molecule type" value="Genomic_DNA"/>
</dbReference>
<evidence type="ECO:0000256" key="2">
    <source>
        <dbReference type="ARBA" id="ARBA00022630"/>
    </source>
</evidence>
<evidence type="ECO:0000313" key="5">
    <source>
        <dbReference type="EMBL" id="KMZ74623.1"/>
    </source>
</evidence>
<organism evidence="5 6">
    <name type="scientific">Zostera marina</name>
    <name type="common">Eelgrass</name>
    <dbReference type="NCBI Taxonomy" id="29655"/>
    <lineage>
        <taxon>Eukaryota</taxon>
        <taxon>Viridiplantae</taxon>
        <taxon>Streptophyta</taxon>
        <taxon>Embryophyta</taxon>
        <taxon>Tracheophyta</taxon>
        <taxon>Spermatophyta</taxon>
        <taxon>Magnoliopsida</taxon>
        <taxon>Liliopsida</taxon>
        <taxon>Zosteraceae</taxon>
        <taxon>Zostera</taxon>
    </lineage>
</organism>
<dbReference type="PANTHER" id="PTHR47215">
    <property type="match status" value="1"/>
</dbReference>
<evidence type="ECO:0000256" key="1">
    <source>
        <dbReference type="ARBA" id="ARBA00001974"/>
    </source>
</evidence>
<reference evidence="6" key="1">
    <citation type="journal article" date="2016" name="Nature">
        <title>The genome of the seagrass Zostera marina reveals angiosperm adaptation to the sea.</title>
        <authorList>
            <person name="Olsen J.L."/>
            <person name="Rouze P."/>
            <person name="Verhelst B."/>
            <person name="Lin Y.-C."/>
            <person name="Bayer T."/>
            <person name="Collen J."/>
            <person name="Dattolo E."/>
            <person name="De Paoli E."/>
            <person name="Dittami S."/>
            <person name="Maumus F."/>
            <person name="Michel G."/>
            <person name="Kersting A."/>
            <person name="Lauritano C."/>
            <person name="Lohaus R."/>
            <person name="Toepel M."/>
            <person name="Tonon T."/>
            <person name="Vanneste K."/>
            <person name="Amirebrahimi M."/>
            <person name="Brakel J."/>
            <person name="Bostroem C."/>
            <person name="Chovatia M."/>
            <person name="Grimwood J."/>
            <person name="Jenkins J.W."/>
            <person name="Jueterbock A."/>
            <person name="Mraz A."/>
            <person name="Stam W.T."/>
            <person name="Tice H."/>
            <person name="Bornberg-Bauer E."/>
            <person name="Green P.J."/>
            <person name="Pearson G.A."/>
            <person name="Procaccini G."/>
            <person name="Duarte C.M."/>
            <person name="Schmutz J."/>
            <person name="Reusch T.B.H."/>
            <person name="Van de Peer Y."/>
        </authorList>
    </citation>
    <scope>NUCLEOTIDE SEQUENCE [LARGE SCALE GENOMIC DNA]</scope>
    <source>
        <strain evidence="6">cv. Finnish</strain>
    </source>
</reference>
<feature type="domain" description="Oxidoreductase FAD/NAD(P)-binding" evidence="4">
    <location>
        <begin position="151"/>
        <end position="253"/>
    </location>
</feature>
<name>A0A0K9Q005_ZOSMR</name>
<keyword evidence="2" id="KW-0285">Flavoprotein</keyword>
<comment type="caution">
    <text evidence="5">The sequence shown here is derived from an EMBL/GenBank/DDBJ whole genome shotgun (WGS) entry which is preliminary data.</text>
</comment>
<dbReference type="OMA" id="NTARYGK"/>
<dbReference type="Proteomes" id="UP000036987">
    <property type="component" value="Unassembled WGS sequence"/>
</dbReference>
<dbReference type="STRING" id="29655.A0A0K9Q005"/>
<keyword evidence="6" id="KW-1185">Reference proteome</keyword>
<dbReference type="InterPro" id="IPR039261">
    <property type="entry name" value="FNR_nucleotide-bd"/>
</dbReference>
<gene>
    <name evidence="5" type="ORF">ZOSMA_124G00130</name>
</gene>
<dbReference type="CDD" id="cd00322">
    <property type="entry name" value="FNR_like"/>
    <property type="match status" value="1"/>
</dbReference>
<dbReference type="Pfam" id="PF00175">
    <property type="entry name" value="NAD_binding_1"/>
    <property type="match status" value="1"/>
</dbReference>
<dbReference type="PRINTS" id="PR00410">
    <property type="entry name" value="PHEHYDRXLASE"/>
</dbReference>
<protein>
    <submittedName>
        <fullName evidence="5">Na(+)-translocating NADH-quinone reductase subunit F</fullName>
    </submittedName>
</protein>
<proteinExistence type="predicted"/>
<dbReference type="PRINTS" id="PR00371">
    <property type="entry name" value="FPNCR"/>
</dbReference>
<dbReference type="SUPFAM" id="SSF52343">
    <property type="entry name" value="Ferredoxin reductase-like, C-terminal NADP-linked domain"/>
    <property type="match status" value="1"/>
</dbReference>
<comment type="cofactor">
    <cofactor evidence="1">
        <name>FAD</name>
        <dbReference type="ChEBI" id="CHEBI:57692"/>
    </cofactor>
</comment>
<dbReference type="GO" id="GO:0004324">
    <property type="term" value="F:ferredoxin-NADP+ reductase activity"/>
    <property type="evidence" value="ECO:0000318"/>
    <property type="project" value="GO_Central"/>
</dbReference>
<dbReference type="SUPFAM" id="SSF63380">
    <property type="entry name" value="Riboflavin synthase domain-like"/>
    <property type="match status" value="1"/>
</dbReference>
<dbReference type="OrthoDB" id="1856718at2759"/>
<sequence>MSIIRLFHRTFSTLCRRSSLAALDSDPSSTNIWTRAPLSLINPATSDGTLFHISIDVSDNPDLVEAYTVAGQYLQVRIPVFSEKKPVFLAIASPPVLAAQRGVFEFLVKAVAGSTAEVLCGMGRGGLVELSTVMGNGFPMERIEGAQSIFMFATGSGISPIRSLIESGFTANQGSEIELYYGVRNIERMAYQERFKDWESSGVKIVPVLSQPDHRWSGERGFVQAAFSRTKQILNPSRTGAVLCGRKKMAEDVTSSLVFNGVSREKILMNF</sequence>
<dbReference type="InterPro" id="IPR001709">
    <property type="entry name" value="Flavoprot_Pyr_Nucl_cyt_Rdtase"/>
</dbReference>
<dbReference type="GO" id="GO:0009507">
    <property type="term" value="C:chloroplast"/>
    <property type="evidence" value="ECO:0000318"/>
    <property type="project" value="GO_Central"/>
</dbReference>
<dbReference type="InterPro" id="IPR017938">
    <property type="entry name" value="Riboflavin_synthase-like_b-brl"/>
</dbReference>
<dbReference type="PANTHER" id="PTHR47215:SF1">
    <property type="entry name" value="F9L1.8 PROTEIN"/>
    <property type="match status" value="1"/>
</dbReference>
<accession>A0A0K9Q005</accession>
<evidence type="ECO:0000256" key="3">
    <source>
        <dbReference type="ARBA" id="ARBA00022827"/>
    </source>
</evidence>
<evidence type="ECO:0000313" key="6">
    <source>
        <dbReference type="Proteomes" id="UP000036987"/>
    </source>
</evidence>
<dbReference type="AlphaFoldDB" id="A0A0K9Q005"/>
<dbReference type="InterPro" id="IPR001433">
    <property type="entry name" value="OxRdtase_FAD/NAD-bd"/>
</dbReference>
<dbReference type="Gene3D" id="3.40.50.80">
    <property type="entry name" value="Nucleotide-binding domain of ferredoxin-NADP reductase (FNR) module"/>
    <property type="match status" value="1"/>
</dbReference>
<keyword evidence="3" id="KW-0274">FAD</keyword>